<evidence type="ECO:0000313" key="1">
    <source>
        <dbReference type="EMBL" id="MBK0379731.1"/>
    </source>
</evidence>
<dbReference type="Proteomes" id="UP000613193">
    <property type="component" value="Unassembled WGS sequence"/>
</dbReference>
<comment type="caution">
    <text evidence="1">The sequence shown here is derived from an EMBL/GenBank/DDBJ whole genome shotgun (WGS) entry which is preliminary data.</text>
</comment>
<accession>A0A934UNB6</accession>
<keyword evidence="2" id="KW-1185">Reference proteome</keyword>
<dbReference type="EMBL" id="JAEHFW010000002">
    <property type="protein sequence ID" value="MBK0379731.1"/>
    <property type="molecule type" value="Genomic_DNA"/>
</dbReference>
<gene>
    <name evidence="1" type="ORF">I5M19_10450</name>
</gene>
<sequence>MTDQRVYVETSLNVNFLQVLEYILSKAFRNSNDHVLKYFWCDGIDKPVINEQFTNRNITSINKVATQAWIGPNGQDRFQMTIKLGPCSRRKVLKGLDLHECLPNAESLDWVEIDTQKFLILL</sequence>
<name>A0A934UNB6_9SPHI</name>
<protein>
    <submittedName>
        <fullName evidence="1">Uncharacterized protein</fullName>
    </submittedName>
</protein>
<dbReference type="AlphaFoldDB" id="A0A934UNB6"/>
<proteinExistence type="predicted"/>
<organism evidence="1 2">
    <name type="scientific">Mucilaginibacter segetis</name>
    <dbReference type="NCBI Taxonomy" id="2793071"/>
    <lineage>
        <taxon>Bacteria</taxon>
        <taxon>Pseudomonadati</taxon>
        <taxon>Bacteroidota</taxon>
        <taxon>Sphingobacteriia</taxon>
        <taxon>Sphingobacteriales</taxon>
        <taxon>Sphingobacteriaceae</taxon>
        <taxon>Mucilaginibacter</taxon>
    </lineage>
</organism>
<dbReference type="RefSeq" id="WP_200066277.1">
    <property type="nucleotide sequence ID" value="NZ_JAEHFW010000002.1"/>
</dbReference>
<reference evidence="1" key="1">
    <citation type="submission" date="2020-12" db="EMBL/GenBank/DDBJ databases">
        <title>Bacterial novel species Mucilaginibacter sp. SD-g isolated from soil.</title>
        <authorList>
            <person name="Jung H.-Y."/>
        </authorList>
    </citation>
    <scope>NUCLEOTIDE SEQUENCE</scope>
    <source>
        <strain evidence="1">SD-g</strain>
    </source>
</reference>
<evidence type="ECO:0000313" key="2">
    <source>
        <dbReference type="Proteomes" id="UP000613193"/>
    </source>
</evidence>